<name>A0A834C9F6_ORYME</name>
<organism evidence="1 2">
    <name type="scientific">Oryzias melastigma</name>
    <name type="common">Marine medaka</name>
    <dbReference type="NCBI Taxonomy" id="30732"/>
    <lineage>
        <taxon>Eukaryota</taxon>
        <taxon>Metazoa</taxon>
        <taxon>Chordata</taxon>
        <taxon>Craniata</taxon>
        <taxon>Vertebrata</taxon>
        <taxon>Euteleostomi</taxon>
        <taxon>Actinopterygii</taxon>
        <taxon>Neopterygii</taxon>
        <taxon>Teleostei</taxon>
        <taxon>Neoteleostei</taxon>
        <taxon>Acanthomorphata</taxon>
        <taxon>Ovalentaria</taxon>
        <taxon>Atherinomorphae</taxon>
        <taxon>Beloniformes</taxon>
        <taxon>Adrianichthyidae</taxon>
        <taxon>Oryziinae</taxon>
        <taxon>Oryzias</taxon>
    </lineage>
</organism>
<comment type="caution">
    <text evidence="1">The sequence shown here is derived from an EMBL/GenBank/DDBJ whole genome shotgun (WGS) entry which is preliminary data.</text>
</comment>
<dbReference type="Proteomes" id="UP000646548">
    <property type="component" value="Unassembled WGS sequence"/>
</dbReference>
<dbReference type="AlphaFoldDB" id="A0A834C9F6"/>
<proteinExistence type="predicted"/>
<gene>
    <name evidence="1" type="ORF">FQA47_007882</name>
</gene>
<accession>A0A834C9F6</accession>
<sequence>MQPHKANASGSDGVGLDAADACRVIAHIGFSGLAWWWNQPQVVSSIPSPAAPPTLQSRDVPASERARLSITAVYGHPLGSDVTATHVTPR</sequence>
<evidence type="ECO:0000313" key="2">
    <source>
        <dbReference type="Proteomes" id="UP000646548"/>
    </source>
</evidence>
<evidence type="ECO:0000313" key="1">
    <source>
        <dbReference type="EMBL" id="KAF6728167.1"/>
    </source>
</evidence>
<reference evidence="1" key="1">
    <citation type="journal article" name="BMC Genomics">
        <title>Long-read sequencing and de novo genome assembly of marine medaka (Oryzias melastigma).</title>
        <authorList>
            <person name="Liang P."/>
            <person name="Saqib H.S.A."/>
            <person name="Ni X."/>
            <person name="Shen Y."/>
        </authorList>
    </citation>
    <scope>NUCLEOTIDE SEQUENCE</scope>
    <source>
        <strain evidence="1">Bigg-433</strain>
    </source>
</reference>
<dbReference type="EMBL" id="WKFB01000291">
    <property type="protein sequence ID" value="KAF6728167.1"/>
    <property type="molecule type" value="Genomic_DNA"/>
</dbReference>
<protein>
    <submittedName>
        <fullName evidence="1">Uncharacterized protein</fullName>
    </submittedName>
</protein>